<protein>
    <submittedName>
        <fullName evidence="2">Uncharacterized protein</fullName>
    </submittedName>
</protein>
<evidence type="ECO:0000256" key="1">
    <source>
        <dbReference type="SAM" id="MobiDB-lite"/>
    </source>
</evidence>
<feature type="non-terminal residue" evidence="2">
    <location>
        <position position="1"/>
    </location>
</feature>
<dbReference type="AlphaFoldDB" id="A0A4T0JCB3"/>
<feature type="compositionally biased region" description="Polar residues" evidence="1">
    <location>
        <begin position="159"/>
        <end position="169"/>
    </location>
</feature>
<evidence type="ECO:0000313" key="3">
    <source>
        <dbReference type="Proteomes" id="UP000310689"/>
    </source>
</evidence>
<dbReference type="Proteomes" id="UP000310689">
    <property type="component" value="Unassembled WGS sequence"/>
</dbReference>
<gene>
    <name evidence="2" type="ORF">E3P86_02073</name>
</gene>
<sequence length="178" mass="20911">QQQQQHAAHAQALHAQQAQQQQHAQLQAQVQAQQQQQQQQRQKAFAQMQAQQQQQQAQAQAQQHQQQAVYTQRQQAFKRLNRPSLVESNDSYEQIDSFSHRDLAISRFRLNHELMAEVFSPHHITQYEKPAPLYTKDDIPKLKERAEKAERDVEEQISKNKAQTENWNKTFAHKPYAV</sequence>
<evidence type="ECO:0000313" key="2">
    <source>
        <dbReference type="EMBL" id="TIB37825.1"/>
    </source>
</evidence>
<proteinExistence type="predicted"/>
<accession>A0A4T0JCB3</accession>
<feature type="region of interest" description="Disordered" evidence="1">
    <location>
        <begin position="1"/>
        <end position="55"/>
    </location>
</feature>
<dbReference type="EMBL" id="SPOI01000092">
    <property type="protein sequence ID" value="TIB37825.1"/>
    <property type="molecule type" value="Genomic_DNA"/>
</dbReference>
<reference evidence="2 3" key="1">
    <citation type="submission" date="2019-03" db="EMBL/GenBank/DDBJ databases">
        <title>Sequencing 23 genomes of Wallemia ichthyophaga.</title>
        <authorList>
            <person name="Gostincar C."/>
        </authorList>
    </citation>
    <scope>NUCLEOTIDE SEQUENCE [LARGE SCALE GENOMIC DNA]</scope>
    <source>
        <strain evidence="2 3">EXF-6200</strain>
    </source>
</reference>
<feature type="region of interest" description="Disordered" evidence="1">
    <location>
        <begin position="146"/>
        <end position="178"/>
    </location>
</feature>
<organism evidence="2 3">
    <name type="scientific">Wallemia ichthyophaga</name>
    <dbReference type="NCBI Taxonomy" id="245174"/>
    <lineage>
        <taxon>Eukaryota</taxon>
        <taxon>Fungi</taxon>
        <taxon>Dikarya</taxon>
        <taxon>Basidiomycota</taxon>
        <taxon>Wallemiomycotina</taxon>
        <taxon>Wallemiomycetes</taxon>
        <taxon>Wallemiales</taxon>
        <taxon>Wallemiaceae</taxon>
        <taxon>Wallemia</taxon>
    </lineage>
</organism>
<comment type="caution">
    <text evidence="2">The sequence shown here is derived from an EMBL/GenBank/DDBJ whole genome shotgun (WGS) entry which is preliminary data.</text>
</comment>
<feature type="compositionally biased region" description="Basic and acidic residues" evidence="1">
    <location>
        <begin position="146"/>
        <end position="158"/>
    </location>
</feature>
<name>A0A4T0JCB3_WALIC</name>